<feature type="region of interest" description="Disordered" evidence="6">
    <location>
        <begin position="389"/>
        <end position="414"/>
    </location>
</feature>
<comment type="caution">
    <text evidence="9">The sequence shown here is derived from an EMBL/GenBank/DDBJ whole genome shotgun (WGS) entry which is preliminary data.</text>
</comment>
<comment type="similarity">
    <text evidence="2">In the N-terminal section; belongs to the transposase 2 family.</text>
</comment>
<dbReference type="Proteomes" id="UP001589532">
    <property type="component" value="Unassembled WGS sequence"/>
</dbReference>
<dbReference type="NCBIfam" id="NF040570">
    <property type="entry name" value="guided_TnpB"/>
    <property type="match status" value="1"/>
</dbReference>
<feature type="domain" description="Probable transposase IS891/IS1136/IS1341" evidence="7">
    <location>
        <begin position="176"/>
        <end position="269"/>
    </location>
</feature>
<evidence type="ECO:0000259" key="8">
    <source>
        <dbReference type="Pfam" id="PF07282"/>
    </source>
</evidence>
<dbReference type="GO" id="GO:0004519">
    <property type="term" value="F:endonuclease activity"/>
    <property type="evidence" value="ECO:0007669"/>
    <property type="project" value="UniProtKB-KW"/>
</dbReference>
<gene>
    <name evidence="9" type="ORF">ACFFSA_33915</name>
</gene>
<name>A0ABV5S8W2_9ACTN</name>
<keyword evidence="3" id="KW-0815">Transposition</keyword>
<evidence type="ECO:0000256" key="6">
    <source>
        <dbReference type="SAM" id="MobiDB-lite"/>
    </source>
</evidence>
<keyword evidence="9" id="KW-0540">Nuclease</keyword>
<evidence type="ECO:0000256" key="4">
    <source>
        <dbReference type="ARBA" id="ARBA00023125"/>
    </source>
</evidence>
<proteinExistence type="inferred from homology"/>
<dbReference type="InterPro" id="IPR051399">
    <property type="entry name" value="RNA-guided_DNA_endo/Transpos"/>
</dbReference>
<evidence type="ECO:0000256" key="1">
    <source>
        <dbReference type="ARBA" id="ARBA00008761"/>
    </source>
</evidence>
<evidence type="ECO:0000256" key="3">
    <source>
        <dbReference type="ARBA" id="ARBA00022578"/>
    </source>
</evidence>
<accession>A0ABV5S8W2</accession>
<dbReference type="Pfam" id="PF01385">
    <property type="entry name" value="OrfB_IS605"/>
    <property type="match status" value="1"/>
</dbReference>
<organism evidence="9 10">
    <name type="scientific">Nonomuraea helvata</name>
    <dbReference type="NCBI Taxonomy" id="37484"/>
    <lineage>
        <taxon>Bacteria</taxon>
        <taxon>Bacillati</taxon>
        <taxon>Actinomycetota</taxon>
        <taxon>Actinomycetes</taxon>
        <taxon>Streptosporangiales</taxon>
        <taxon>Streptosporangiaceae</taxon>
        <taxon>Nonomuraea</taxon>
    </lineage>
</organism>
<dbReference type="NCBIfam" id="TIGR01766">
    <property type="entry name" value="IS200/IS605 family accessory protein TnpB-like domain"/>
    <property type="match status" value="1"/>
</dbReference>
<reference evidence="9 10" key="1">
    <citation type="submission" date="2024-09" db="EMBL/GenBank/DDBJ databases">
        <authorList>
            <person name="Sun Q."/>
            <person name="Mori K."/>
        </authorList>
    </citation>
    <scope>NUCLEOTIDE SEQUENCE [LARGE SCALE GENOMIC DNA]</scope>
    <source>
        <strain evidence="9 10">JCM 3143</strain>
    </source>
</reference>
<dbReference type="RefSeq" id="WP_344986752.1">
    <property type="nucleotide sequence ID" value="NZ_BAAAXV010000001.1"/>
</dbReference>
<dbReference type="InterPro" id="IPR010095">
    <property type="entry name" value="Cas12f1-like_TNB"/>
</dbReference>
<evidence type="ECO:0000313" key="10">
    <source>
        <dbReference type="Proteomes" id="UP001589532"/>
    </source>
</evidence>
<sequence>MRLVVHVKLLPTPEQAEALEATLRACNHAANQVSRLAHEMGVFGNYRLRRHLYGELKAAGLSAQPAQHVIKKVADAYTALRGLIRNGRLGGPRSKRRRKAESKPIAFRPQAAQPFDDRCLSWQIDARTVSIWTVRGRLKNIAFTASPEQFKMLALHRRGESDLIFRDGTWLLSATCEIPEAPMNAAPQGWLGVDRGIVNLATTSDGTNYSGQKLSHYRRRMARIRAELQARGTKSAKRKLKRRARQEARHATHTNHQIAKEIVTDAQRTGRGIAVEELAGIRDRVRLWPSQRATLSTWPFHQLGAFLAYKARRVGVPYLEVDPAYTSQTCPNSWCGHTERKNRPTRDAFICRSCGFAGPADHIAALNVARRARTAWVFVNMPNDPAVESGISASRVGQPDRNVRRKPRISVLHS</sequence>
<protein>
    <submittedName>
        <fullName evidence="9">RNA-guided endonuclease InsQ/TnpB family protein</fullName>
    </submittedName>
</protein>
<dbReference type="Pfam" id="PF07282">
    <property type="entry name" value="Cas12f1-like_TNB"/>
    <property type="match status" value="1"/>
</dbReference>
<keyword evidence="10" id="KW-1185">Reference proteome</keyword>
<keyword evidence="9" id="KW-0255">Endonuclease</keyword>
<evidence type="ECO:0000259" key="7">
    <source>
        <dbReference type="Pfam" id="PF01385"/>
    </source>
</evidence>
<evidence type="ECO:0000256" key="2">
    <source>
        <dbReference type="ARBA" id="ARBA00011044"/>
    </source>
</evidence>
<evidence type="ECO:0000313" key="9">
    <source>
        <dbReference type="EMBL" id="MFB9628109.1"/>
    </source>
</evidence>
<evidence type="ECO:0000256" key="5">
    <source>
        <dbReference type="ARBA" id="ARBA00023172"/>
    </source>
</evidence>
<feature type="domain" description="Cas12f1-like TNB" evidence="8">
    <location>
        <begin position="300"/>
        <end position="368"/>
    </location>
</feature>
<keyword evidence="9" id="KW-0378">Hydrolase</keyword>
<keyword evidence="5" id="KW-0233">DNA recombination</keyword>
<comment type="similarity">
    <text evidence="1">In the C-terminal section; belongs to the transposase 35 family.</text>
</comment>
<dbReference type="InterPro" id="IPR001959">
    <property type="entry name" value="Transposase"/>
</dbReference>
<keyword evidence="4" id="KW-0238">DNA-binding</keyword>
<dbReference type="PANTHER" id="PTHR30405:SF11">
    <property type="entry name" value="RNA-GUIDED DNA ENDONUCLEASE RV2885C-RELATED"/>
    <property type="match status" value="1"/>
</dbReference>
<dbReference type="PANTHER" id="PTHR30405">
    <property type="entry name" value="TRANSPOSASE"/>
    <property type="match status" value="1"/>
</dbReference>
<dbReference type="EMBL" id="JBHMBW010000037">
    <property type="protein sequence ID" value="MFB9628109.1"/>
    <property type="molecule type" value="Genomic_DNA"/>
</dbReference>